<dbReference type="SUPFAM" id="SSF46955">
    <property type="entry name" value="Putative DNA-binding domain"/>
    <property type="match status" value="1"/>
</dbReference>
<protein>
    <submittedName>
        <fullName evidence="2">Helix-turn-helix domain-containing protein</fullName>
    </submittedName>
</protein>
<dbReference type="Pfam" id="PF12728">
    <property type="entry name" value="HTH_17"/>
    <property type="match status" value="1"/>
</dbReference>
<dbReference type="InterPro" id="IPR041657">
    <property type="entry name" value="HTH_17"/>
</dbReference>
<name>A0ABS0IMD3_9BACT</name>
<dbReference type="PANTHER" id="PTHR34585">
    <property type="match status" value="1"/>
</dbReference>
<dbReference type="Gene3D" id="1.10.1660.10">
    <property type="match status" value="1"/>
</dbReference>
<feature type="domain" description="Helix-turn-helix" evidence="1">
    <location>
        <begin position="42"/>
        <end position="90"/>
    </location>
</feature>
<reference evidence="2 3" key="1">
    <citation type="submission" date="2020-11" db="EMBL/GenBank/DDBJ databases">
        <authorList>
            <person name="Kim M.K."/>
        </authorList>
    </citation>
    <scope>NUCLEOTIDE SEQUENCE [LARGE SCALE GENOMIC DNA]</scope>
    <source>
        <strain evidence="2 3">BT683</strain>
    </source>
</reference>
<evidence type="ECO:0000313" key="3">
    <source>
        <dbReference type="Proteomes" id="UP000597617"/>
    </source>
</evidence>
<accession>A0ABS0IMD3</accession>
<evidence type="ECO:0000313" key="2">
    <source>
        <dbReference type="EMBL" id="MBF9239534.1"/>
    </source>
</evidence>
<comment type="caution">
    <text evidence="2">The sequence shown here is derived from an EMBL/GenBank/DDBJ whole genome shotgun (WGS) entry which is preliminary data.</text>
</comment>
<evidence type="ECO:0000259" key="1">
    <source>
        <dbReference type="Pfam" id="PF12728"/>
    </source>
</evidence>
<dbReference type="RefSeq" id="WP_196283884.1">
    <property type="nucleotide sequence ID" value="NZ_JADQDQ010000013.1"/>
</dbReference>
<sequence>MAPPPVELIVFDSAAYRALLEETFALVKSLFEREQRVDTSQWLSNAQAQQLLKVSRRTLQTWRDAGLLSFSQIGNKIYYSRPEIDRLLLNHAHKSFAK</sequence>
<dbReference type="PANTHER" id="PTHR34585:SF22">
    <property type="entry name" value="HELIX-TURN-HELIX DOMAIN-CONTAINING PROTEIN"/>
    <property type="match status" value="1"/>
</dbReference>
<dbReference type="InterPro" id="IPR009061">
    <property type="entry name" value="DNA-bd_dom_put_sf"/>
</dbReference>
<dbReference type="EMBL" id="JADQDQ010000013">
    <property type="protein sequence ID" value="MBF9239534.1"/>
    <property type="molecule type" value="Genomic_DNA"/>
</dbReference>
<organism evidence="2 3">
    <name type="scientific">Hymenobacter jeongseonensis</name>
    <dbReference type="NCBI Taxonomy" id="2791027"/>
    <lineage>
        <taxon>Bacteria</taxon>
        <taxon>Pseudomonadati</taxon>
        <taxon>Bacteroidota</taxon>
        <taxon>Cytophagia</taxon>
        <taxon>Cytophagales</taxon>
        <taxon>Hymenobacteraceae</taxon>
        <taxon>Hymenobacter</taxon>
    </lineage>
</organism>
<gene>
    <name evidence="2" type="ORF">I2I05_19230</name>
</gene>
<keyword evidence="3" id="KW-1185">Reference proteome</keyword>
<proteinExistence type="predicted"/>
<dbReference type="Proteomes" id="UP000597617">
    <property type="component" value="Unassembled WGS sequence"/>
</dbReference>